<dbReference type="PANTHER" id="PTHR34978:SF3">
    <property type="entry name" value="SLR0241 PROTEIN"/>
    <property type="match status" value="1"/>
</dbReference>
<keyword evidence="2" id="KW-1133">Transmembrane helix</keyword>
<feature type="domain" description="Peptidase M56" evidence="3">
    <location>
        <begin position="122"/>
        <end position="285"/>
    </location>
</feature>
<feature type="region of interest" description="Disordered" evidence="1">
    <location>
        <begin position="668"/>
        <end position="688"/>
    </location>
</feature>
<dbReference type="Pfam" id="PF05569">
    <property type="entry name" value="Peptidase_M56"/>
    <property type="match status" value="1"/>
</dbReference>
<comment type="caution">
    <text evidence="4">The sequence shown here is derived from an EMBL/GenBank/DDBJ whole genome shotgun (WGS) entry which is preliminary data.</text>
</comment>
<dbReference type="AlphaFoldDB" id="A0A3R9M3G1"/>
<feature type="transmembrane region" description="Helical" evidence="2">
    <location>
        <begin position="346"/>
        <end position="366"/>
    </location>
</feature>
<dbReference type="CDD" id="cd07341">
    <property type="entry name" value="M56_BlaR1_MecR1_like"/>
    <property type="match status" value="1"/>
</dbReference>
<gene>
    <name evidence="4" type="ORF">EI290_07255</name>
</gene>
<name>A0A3R9M3G1_9BACT</name>
<sequence>MNWLENMLPPALVRALGWTLVHSLWQGAVVALALAGLLLLLRRHQAEIRYRTAAAALLVLLALASITFARYYTAAPALHTTVAGFRVGDEAAVRADGIVTTAPAEANHAVTPPAAAVAPAAPTGLQAWLTYFDNNLPILVAGWLLGLLAMTLRLLGGLAYVQRLRRYRVQPLAEEWQQRLRTLADKAGLQQPVQLLESALVRVPVVVGHLSPVILLPLGTVTGLSTAYLEAILAHELAHVQRRDYLMNLVQSVAETLFFYHPAVWFVTACLRTERENCCDDAATALVGGNALTVARALAALAELTTAPEPAAPRLAMSALGPDGSVLGRIRRLVQGRTAPTFTEGFMAACVVLSGLVLLTSAVAIADPRPVGEQSVGGALKQLPFLQPEPDTTQKKAAAERLASSLAPANPAGLPPIAGEDDLAALSAAPAAAAAPEMVPAGASANFTLRADDEQDDEGKKRKRTRQQVVVVPGPSRSRPGTVVIEKDKKGRITNLTVDGQRVETASAGKSKAKGKQAASQVEVIQLQGRRGEWASGQNFNFNFDDNFNRNFHFQSPGLSPADVARIKADAQRAAADARRQLRENPQWRMQMERSADVWTDQAMKARLQGLKGRLQALQGAESALRTTLADEDLNEEQREQIREQLENIREEQQDARQDYRDDLRDQLEDADGDSRNGGDEEAAHRRVEAEMRRHEAEMHRLEAEMRRHEATLRRNEAEVRRNEAEVRRYEADTRRRTADGTEEALLRELRKDGLIKSTNSVQLSLTATALTVNGKKQPATVRDKYLKLVEKQTGRKLTKGSFVLNRQTSVRTTTGRGMAVPPAPPVPPVAPLPPAGADAPLPPAPPRVPRAPRPPRFNSDNIRAELRKDGVLGANEKNFQFQLNEEGLTVNGKKQSAELTEKYRRLLDEPDANGRNVRRNVQISISE</sequence>
<feature type="transmembrane region" description="Helical" evidence="2">
    <location>
        <begin position="20"/>
        <end position="41"/>
    </location>
</feature>
<accession>A0A3R9M3G1</accession>
<dbReference type="RefSeq" id="WP_125428182.1">
    <property type="nucleotide sequence ID" value="NZ_RWIS01000003.1"/>
</dbReference>
<keyword evidence="5" id="KW-1185">Reference proteome</keyword>
<feature type="region of interest" description="Disordered" evidence="1">
    <location>
        <begin position="813"/>
        <end position="861"/>
    </location>
</feature>
<dbReference type="PANTHER" id="PTHR34978">
    <property type="entry name" value="POSSIBLE SENSOR-TRANSDUCER PROTEIN BLAR"/>
    <property type="match status" value="1"/>
</dbReference>
<evidence type="ECO:0000256" key="1">
    <source>
        <dbReference type="SAM" id="MobiDB-lite"/>
    </source>
</evidence>
<dbReference type="Proteomes" id="UP000280066">
    <property type="component" value="Unassembled WGS sequence"/>
</dbReference>
<organism evidence="4 5">
    <name type="scientific">Hymenobacter metallilatus</name>
    <dbReference type="NCBI Taxonomy" id="2493666"/>
    <lineage>
        <taxon>Bacteria</taxon>
        <taxon>Pseudomonadati</taxon>
        <taxon>Bacteroidota</taxon>
        <taxon>Cytophagia</taxon>
        <taxon>Cytophagales</taxon>
        <taxon>Hymenobacteraceae</taxon>
        <taxon>Hymenobacter</taxon>
    </lineage>
</organism>
<keyword evidence="2" id="KW-0472">Membrane</keyword>
<dbReference type="OrthoDB" id="15218at2"/>
<protein>
    <recommendedName>
        <fullName evidence="3">Peptidase M56 domain-containing protein</fullName>
    </recommendedName>
</protein>
<keyword evidence="2" id="KW-0812">Transmembrane</keyword>
<dbReference type="Gene3D" id="3.30.2010.10">
    <property type="entry name" value="Metalloproteases ('zincins'), catalytic domain"/>
    <property type="match status" value="1"/>
</dbReference>
<feature type="compositionally biased region" description="Pro residues" evidence="1">
    <location>
        <begin position="822"/>
        <end position="856"/>
    </location>
</feature>
<reference evidence="4 5" key="1">
    <citation type="submission" date="2018-12" db="EMBL/GenBank/DDBJ databases">
        <authorList>
            <person name="Feng G."/>
            <person name="Zhu H."/>
        </authorList>
    </citation>
    <scope>NUCLEOTIDE SEQUENCE [LARGE SCALE GENOMIC DNA]</scope>
    <source>
        <strain evidence="4 5">9PBR-2</strain>
    </source>
</reference>
<feature type="transmembrane region" description="Helical" evidence="2">
    <location>
        <begin position="138"/>
        <end position="161"/>
    </location>
</feature>
<dbReference type="InterPro" id="IPR052173">
    <property type="entry name" value="Beta-lactam_resp_regulator"/>
</dbReference>
<evidence type="ECO:0000313" key="4">
    <source>
        <dbReference type="EMBL" id="RSK35486.1"/>
    </source>
</evidence>
<dbReference type="InterPro" id="IPR008756">
    <property type="entry name" value="Peptidase_M56"/>
</dbReference>
<evidence type="ECO:0000259" key="3">
    <source>
        <dbReference type="Pfam" id="PF05569"/>
    </source>
</evidence>
<proteinExistence type="predicted"/>
<evidence type="ECO:0000313" key="5">
    <source>
        <dbReference type="Proteomes" id="UP000280066"/>
    </source>
</evidence>
<evidence type="ECO:0000256" key="2">
    <source>
        <dbReference type="SAM" id="Phobius"/>
    </source>
</evidence>
<feature type="transmembrane region" description="Helical" evidence="2">
    <location>
        <begin position="53"/>
        <end position="72"/>
    </location>
</feature>
<dbReference type="EMBL" id="RWIS01000003">
    <property type="protein sequence ID" value="RSK35486.1"/>
    <property type="molecule type" value="Genomic_DNA"/>
</dbReference>